<dbReference type="SUPFAM" id="SSF103025">
    <property type="entry name" value="Folate-binding domain"/>
    <property type="match status" value="1"/>
</dbReference>
<sequence>MSTPPNALIFPRSSAVFGQDERAGEVAHFGIPLKEQRQLADGAAVADLSATRVFRFTGPDRLTWLNSLTSQKIDQLAPGQSTETLVLSPTGHIEGWLRLVDDGEVLWALSDLRTDEAIGFLDRMRFMLRVEIEDVTATHQAVGFVGAPPADLATTVVWDDPWPAIGAGSASYAVVDAGAPVASDSHPGASIDFRIAVVEREVLRTWRHEGLEVAGRDAWDALRIEAWRPDAQDIDHRALVGELDLLRTAVHLAKGCYRGQEAVARVHNLGQPPRRIVFLHLDGSGHLVPPAGAEVRAEVRGQLRAVGHVTTSALHWELGPVALAVIKRSVDPEATLHVVVRGAEGDDTPAEAARTDAHADASQSGESADSGGPEELVVAAQEPIVVTKREPSGPQVQRNREVDQRRR</sequence>
<feature type="compositionally biased region" description="Basic and acidic residues" evidence="2">
    <location>
        <begin position="398"/>
        <end position="407"/>
    </location>
</feature>
<reference evidence="3" key="2">
    <citation type="submission" date="2021-09" db="EMBL/GenBank/DDBJ databases">
        <authorList>
            <person name="Gilroy R."/>
        </authorList>
    </citation>
    <scope>NUCLEOTIDE SEQUENCE</scope>
    <source>
        <strain evidence="3">ChiGjej5B5-7349</strain>
    </source>
</reference>
<gene>
    <name evidence="3" type="ORF">K8V08_10960</name>
</gene>
<reference evidence="3" key="1">
    <citation type="journal article" date="2021" name="PeerJ">
        <title>Extensive microbial diversity within the chicken gut microbiome revealed by metagenomics and culture.</title>
        <authorList>
            <person name="Gilroy R."/>
            <person name="Ravi A."/>
            <person name="Getino M."/>
            <person name="Pursley I."/>
            <person name="Horton D.L."/>
            <person name="Alikhan N.F."/>
            <person name="Baker D."/>
            <person name="Gharbi K."/>
            <person name="Hall N."/>
            <person name="Watson M."/>
            <person name="Adriaenssens E.M."/>
            <person name="Foster-Nyarko E."/>
            <person name="Jarju S."/>
            <person name="Secka A."/>
            <person name="Antonio M."/>
            <person name="Oren A."/>
            <person name="Chaudhuri R.R."/>
            <person name="La Ragione R."/>
            <person name="Hildebrand F."/>
            <person name="Pallen M.J."/>
        </authorList>
    </citation>
    <scope>NUCLEOTIDE SEQUENCE</scope>
    <source>
        <strain evidence="3">ChiGjej5B5-7349</strain>
    </source>
</reference>
<feature type="region of interest" description="Disordered" evidence="2">
    <location>
        <begin position="341"/>
        <end position="407"/>
    </location>
</feature>
<dbReference type="EMBL" id="DYUK01000237">
    <property type="protein sequence ID" value="HJG80918.1"/>
    <property type="molecule type" value="Genomic_DNA"/>
</dbReference>
<organism evidence="3 4">
    <name type="scientific">Brevibacterium senegalense</name>
    <dbReference type="NCBI Taxonomy" id="1033736"/>
    <lineage>
        <taxon>Bacteria</taxon>
        <taxon>Bacillati</taxon>
        <taxon>Actinomycetota</taxon>
        <taxon>Actinomycetes</taxon>
        <taxon>Micrococcales</taxon>
        <taxon>Brevibacteriaceae</taxon>
        <taxon>Brevibacterium</taxon>
    </lineage>
</organism>
<protein>
    <submittedName>
        <fullName evidence="3">Folate-binding protein</fullName>
    </submittedName>
</protein>
<dbReference type="InterPro" id="IPR045179">
    <property type="entry name" value="YgfZ/GcvT"/>
</dbReference>
<dbReference type="AlphaFoldDB" id="A0A921MF14"/>
<dbReference type="NCBIfam" id="TIGR03317">
    <property type="entry name" value="ygfZ_signature"/>
    <property type="match status" value="1"/>
</dbReference>
<dbReference type="GO" id="GO:0016226">
    <property type="term" value="P:iron-sulfur cluster assembly"/>
    <property type="evidence" value="ECO:0007669"/>
    <property type="project" value="TreeGrafter"/>
</dbReference>
<evidence type="ECO:0000313" key="4">
    <source>
        <dbReference type="Proteomes" id="UP000784435"/>
    </source>
</evidence>
<dbReference type="SUPFAM" id="SSF101790">
    <property type="entry name" value="Aminomethyltransferase beta-barrel domain"/>
    <property type="match status" value="1"/>
</dbReference>
<evidence type="ECO:0000256" key="1">
    <source>
        <dbReference type="ARBA" id="ARBA00022946"/>
    </source>
</evidence>
<name>A0A921MF14_9MICO</name>
<proteinExistence type="predicted"/>
<comment type="caution">
    <text evidence="3">The sequence shown here is derived from an EMBL/GenBank/DDBJ whole genome shotgun (WGS) entry which is preliminary data.</text>
</comment>
<evidence type="ECO:0000256" key="2">
    <source>
        <dbReference type="SAM" id="MobiDB-lite"/>
    </source>
</evidence>
<dbReference type="PANTHER" id="PTHR22602:SF0">
    <property type="entry name" value="TRANSFERASE CAF17, MITOCHONDRIAL-RELATED"/>
    <property type="match status" value="1"/>
</dbReference>
<dbReference type="InterPro" id="IPR017703">
    <property type="entry name" value="YgfZ/GCV_T_CS"/>
</dbReference>
<accession>A0A921MF14</accession>
<dbReference type="InterPro" id="IPR029043">
    <property type="entry name" value="GcvT/YgfZ_C"/>
</dbReference>
<evidence type="ECO:0000313" key="3">
    <source>
        <dbReference type="EMBL" id="HJG80918.1"/>
    </source>
</evidence>
<dbReference type="Proteomes" id="UP000784435">
    <property type="component" value="Unassembled WGS sequence"/>
</dbReference>
<dbReference type="PANTHER" id="PTHR22602">
    <property type="entry name" value="TRANSFERASE CAF17, MITOCHONDRIAL-RELATED"/>
    <property type="match status" value="1"/>
</dbReference>
<keyword evidence="1" id="KW-0809">Transit peptide</keyword>
<dbReference type="Gene3D" id="3.30.1360.120">
    <property type="entry name" value="Probable tRNA modification gtpase trme, domain 1"/>
    <property type="match status" value="1"/>
</dbReference>
<dbReference type="InterPro" id="IPR027266">
    <property type="entry name" value="TrmE/GcvT-like"/>
</dbReference>